<dbReference type="Proteomes" id="UP000564885">
    <property type="component" value="Unassembled WGS sequence"/>
</dbReference>
<dbReference type="SUPFAM" id="SSF53901">
    <property type="entry name" value="Thiolase-like"/>
    <property type="match status" value="1"/>
</dbReference>
<gene>
    <name evidence="2" type="ORF">HJG44_17195</name>
</gene>
<organism evidence="2 3">
    <name type="scientific">Enterovirga aerilata</name>
    <dbReference type="NCBI Taxonomy" id="2730920"/>
    <lineage>
        <taxon>Bacteria</taxon>
        <taxon>Pseudomonadati</taxon>
        <taxon>Pseudomonadota</taxon>
        <taxon>Alphaproteobacteria</taxon>
        <taxon>Hyphomicrobiales</taxon>
        <taxon>Methylobacteriaceae</taxon>
        <taxon>Enterovirga</taxon>
    </lineage>
</organism>
<comment type="caution">
    <text evidence="2">The sequence shown here is derived from an EMBL/GenBank/DDBJ whole genome shotgun (WGS) entry which is preliminary data.</text>
</comment>
<sequence>MRFLRNRPVAIVGYADTKLVRNSGRTAAGIAGEVVASLLDTAGIERDEIDGFATTLAMSEAGNPFWSNLLAEHLGLCPRWCQSTDIGGSSNLGNIARAAMAIEAGLCTTVLCLGADAVSSHDATDQTGHRTEFCQPVGYIGPLVAFGLLSSAYAARYGMPDEALAKLAVAQREGALLNEVACDILRKPLTEADYLSSRMVSHPLRLLDCVMRCDGGYAVLVTTTARARALGFDRVVHPISYREIVNFDPKDAVDDITVSGFSVVGPEALRDAELRPDDIDVLQPYDDFLIAVLLQLEQCGFCGPGQAQSFVKERDLRFSGDLPINTGGGQVSAGQPGLAGGGVNLVEALKQLFGDARARQVRDPRRALVTGIGVLPYGRNWGSSNAMVLERA</sequence>
<dbReference type="EMBL" id="JABEPP010000005">
    <property type="protein sequence ID" value="NNM74113.1"/>
    <property type="molecule type" value="Genomic_DNA"/>
</dbReference>
<dbReference type="GO" id="GO:0003988">
    <property type="term" value="F:acetyl-CoA C-acyltransferase activity"/>
    <property type="evidence" value="ECO:0007669"/>
    <property type="project" value="UniProtKB-ARBA"/>
</dbReference>
<dbReference type="PANTHER" id="PTHR42870">
    <property type="entry name" value="ACETYL-COA C-ACETYLTRANSFERASE"/>
    <property type="match status" value="1"/>
</dbReference>
<dbReference type="RefSeq" id="WP_171219587.1">
    <property type="nucleotide sequence ID" value="NZ_JABEPP010000005.1"/>
</dbReference>
<dbReference type="CDD" id="cd00829">
    <property type="entry name" value="SCP-x_thiolase"/>
    <property type="match status" value="1"/>
</dbReference>
<dbReference type="Pfam" id="PF22691">
    <property type="entry name" value="Thiolase_C_1"/>
    <property type="match status" value="1"/>
</dbReference>
<proteinExistence type="predicted"/>
<evidence type="ECO:0000313" key="2">
    <source>
        <dbReference type="EMBL" id="NNM74113.1"/>
    </source>
</evidence>
<dbReference type="AlphaFoldDB" id="A0A849IJJ7"/>
<accession>A0A849IJJ7</accession>
<evidence type="ECO:0000259" key="1">
    <source>
        <dbReference type="Pfam" id="PF22691"/>
    </source>
</evidence>
<dbReference type="PIRSF" id="PIRSF000429">
    <property type="entry name" value="Ac-CoA_Ac_transf"/>
    <property type="match status" value="1"/>
</dbReference>
<keyword evidence="3" id="KW-1185">Reference proteome</keyword>
<dbReference type="InterPro" id="IPR016039">
    <property type="entry name" value="Thiolase-like"/>
</dbReference>
<dbReference type="PANTHER" id="PTHR42870:SF1">
    <property type="entry name" value="NON-SPECIFIC LIPID-TRANSFER PROTEIN-LIKE 2"/>
    <property type="match status" value="1"/>
</dbReference>
<feature type="domain" description="Thiolase C-terminal" evidence="1">
    <location>
        <begin position="253"/>
        <end position="374"/>
    </location>
</feature>
<name>A0A849IJJ7_9HYPH</name>
<evidence type="ECO:0000313" key="3">
    <source>
        <dbReference type="Proteomes" id="UP000564885"/>
    </source>
</evidence>
<dbReference type="Gene3D" id="3.40.47.10">
    <property type="match status" value="1"/>
</dbReference>
<dbReference type="InterPro" id="IPR055140">
    <property type="entry name" value="Thiolase_C_2"/>
</dbReference>
<reference evidence="2 3" key="1">
    <citation type="submission" date="2020-04" db="EMBL/GenBank/DDBJ databases">
        <title>Enterovirga sp. isolate from soil.</title>
        <authorList>
            <person name="Chea S."/>
            <person name="Kim D.-U."/>
        </authorList>
    </citation>
    <scope>NUCLEOTIDE SEQUENCE [LARGE SCALE GENOMIC DNA]</scope>
    <source>
        <strain evidence="2 3">DB1703</strain>
    </source>
</reference>
<dbReference type="InterPro" id="IPR002155">
    <property type="entry name" value="Thiolase"/>
</dbReference>
<protein>
    <submittedName>
        <fullName evidence="2">Thiolase family protein</fullName>
    </submittedName>
</protein>